<dbReference type="Proteomes" id="UP001206067">
    <property type="component" value="Unassembled WGS sequence"/>
</dbReference>
<dbReference type="EMBL" id="JANKHH010000001">
    <property type="protein sequence ID" value="MCR2832893.1"/>
    <property type="molecule type" value="Genomic_DNA"/>
</dbReference>
<gene>
    <name evidence="1" type="ORF">NSO95_02945</name>
</gene>
<protein>
    <submittedName>
        <fullName evidence="1">Uncharacterized protein</fullName>
    </submittedName>
</protein>
<evidence type="ECO:0000313" key="1">
    <source>
        <dbReference type="EMBL" id="MCR2832893.1"/>
    </source>
</evidence>
<comment type="caution">
    <text evidence="1">The sequence shown here is derived from an EMBL/GenBank/DDBJ whole genome shotgun (WGS) entry which is preliminary data.</text>
</comment>
<sequence length="116" mass="12425">MSNWVLGSEEHSDGTRDVTIDFQNNDAIGQISGTMIFEGTTYYVNGNWAAAGSIAGRNHSAFALWASDQQAATVYLAVAGTMDGPGSAPDDIDLNLIRVSTGDDEQYGWSGRLYPM</sequence>
<keyword evidence="2" id="KW-1185">Reference proteome</keyword>
<name>A0ABT1XMK3_9SPHN</name>
<dbReference type="RefSeq" id="WP_257594650.1">
    <property type="nucleotide sequence ID" value="NZ_JANKHH010000001.1"/>
</dbReference>
<organism evidence="1 2">
    <name type="scientific">Parerythrobacter lacustris</name>
    <dbReference type="NCBI Taxonomy" id="2969984"/>
    <lineage>
        <taxon>Bacteria</taxon>
        <taxon>Pseudomonadati</taxon>
        <taxon>Pseudomonadota</taxon>
        <taxon>Alphaproteobacteria</taxon>
        <taxon>Sphingomonadales</taxon>
        <taxon>Erythrobacteraceae</taxon>
        <taxon>Parerythrobacter</taxon>
    </lineage>
</organism>
<reference evidence="1 2" key="1">
    <citation type="submission" date="2022-08" db="EMBL/GenBank/DDBJ databases">
        <title>Polyphasic taxonomy analysis of Qipengyuania sp.RS5-5.</title>
        <authorList>
            <person name="Xamxidin M."/>
            <person name="Wu M."/>
        </authorList>
    </citation>
    <scope>NUCLEOTIDE SEQUENCE [LARGE SCALE GENOMIC DNA]</scope>
    <source>
        <strain evidence="1 2">RS5-5</strain>
    </source>
</reference>
<accession>A0ABT1XMK3</accession>
<evidence type="ECO:0000313" key="2">
    <source>
        <dbReference type="Proteomes" id="UP001206067"/>
    </source>
</evidence>
<proteinExistence type="predicted"/>